<keyword evidence="3" id="KW-0574">Periplasm</keyword>
<name>A0A8X8H3T9_9RHOB</name>
<evidence type="ECO:0000256" key="3">
    <source>
        <dbReference type="ARBA" id="ARBA00022764"/>
    </source>
</evidence>
<dbReference type="InterPro" id="IPR018389">
    <property type="entry name" value="DctP_fam"/>
</dbReference>
<dbReference type="GO" id="GO:0042597">
    <property type="term" value="C:periplasmic space"/>
    <property type="evidence" value="ECO:0007669"/>
    <property type="project" value="UniProtKB-SubCell"/>
</dbReference>
<evidence type="ECO:0000256" key="4">
    <source>
        <dbReference type="SAM" id="SignalP"/>
    </source>
</evidence>
<dbReference type="RefSeq" id="WP_152827730.1">
    <property type="nucleotide sequence ID" value="NZ_WHUT02000009.1"/>
</dbReference>
<dbReference type="Gene3D" id="3.40.190.170">
    <property type="entry name" value="Bacterial extracellular solute-binding protein, family 7"/>
    <property type="match status" value="1"/>
</dbReference>
<dbReference type="EMBL" id="WHUT02000009">
    <property type="protein sequence ID" value="NUB45839.1"/>
    <property type="molecule type" value="Genomic_DNA"/>
</dbReference>
<evidence type="ECO:0000313" key="6">
    <source>
        <dbReference type="Proteomes" id="UP000484076"/>
    </source>
</evidence>
<proteinExistence type="predicted"/>
<gene>
    <name evidence="5" type="ORF">GEU84_015675</name>
</gene>
<dbReference type="Pfam" id="PF03480">
    <property type="entry name" value="DctP"/>
    <property type="match status" value="1"/>
</dbReference>
<keyword evidence="2 4" id="KW-0732">Signal</keyword>
<sequence length="347" mass="37165">MNTPRRQALKLACSVAFATLLSSAAFAQEVTLKFHQFLPQQAPIPSLVLDVWAKKVEAESGGRIKIEQYPAMQLGGKPTDLMDQVVDGIADIVWTLPGYTPGRFPQSEVFELPFVAGDAEATSRAYWELAEKYMIDGEFKDIKVLGLWTHGPGLIHSKTPITSVADLAGVKLRAPTRVTNMMATSLGATAVGMPVPAVPEALSKGVIDATIIPWEVTGSIRLSELLGNHTEFPGAPLYTAAFVMAMNKDVYAGLPDDLKAIIDANSGLEFSAMAGRVSQEADGPARQLAVDAGNTIVELTPEQIEEWKVAAQPTIDTWLTEITEKGIDGAALLEEARAAIAKHSATN</sequence>
<dbReference type="PANTHER" id="PTHR33376:SF15">
    <property type="entry name" value="BLL6794 PROTEIN"/>
    <property type="match status" value="1"/>
</dbReference>
<reference evidence="5" key="1">
    <citation type="submission" date="2020-05" db="EMBL/GenBank/DDBJ databases">
        <title>Fertoebacter nigrum gen. nov., sp. nov., a new member of the family Rhodobacteraceae.</title>
        <authorList>
            <person name="Szuroczki S."/>
            <person name="Abbaszade G."/>
            <person name="Buni D."/>
            <person name="Schumann P."/>
            <person name="Toth E."/>
        </authorList>
    </citation>
    <scope>NUCLEOTIDE SEQUENCE</scope>
    <source>
        <strain evidence="5">RG-N-1a</strain>
    </source>
</reference>
<keyword evidence="6" id="KW-1185">Reference proteome</keyword>
<dbReference type="AlphaFoldDB" id="A0A8X8H3T9"/>
<comment type="subcellular location">
    <subcellularLocation>
        <location evidence="1">Periplasm</location>
    </subcellularLocation>
</comment>
<evidence type="ECO:0000313" key="5">
    <source>
        <dbReference type="EMBL" id="NUB45839.1"/>
    </source>
</evidence>
<dbReference type="GO" id="GO:0055085">
    <property type="term" value="P:transmembrane transport"/>
    <property type="evidence" value="ECO:0007669"/>
    <property type="project" value="InterPro"/>
</dbReference>
<organism evidence="5 6">
    <name type="scientific">Fertoeibacter niger</name>
    <dbReference type="NCBI Taxonomy" id="2656921"/>
    <lineage>
        <taxon>Bacteria</taxon>
        <taxon>Pseudomonadati</taxon>
        <taxon>Pseudomonadota</taxon>
        <taxon>Alphaproteobacteria</taxon>
        <taxon>Rhodobacterales</taxon>
        <taxon>Paracoccaceae</taxon>
        <taxon>Fertoeibacter</taxon>
    </lineage>
</organism>
<protein>
    <submittedName>
        <fullName evidence="5">TRAP transporter substrate-binding protein</fullName>
    </submittedName>
</protein>
<dbReference type="PANTHER" id="PTHR33376">
    <property type="match status" value="1"/>
</dbReference>
<dbReference type="SUPFAM" id="SSF53850">
    <property type="entry name" value="Periplasmic binding protein-like II"/>
    <property type="match status" value="1"/>
</dbReference>
<evidence type="ECO:0000256" key="1">
    <source>
        <dbReference type="ARBA" id="ARBA00004418"/>
    </source>
</evidence>
<dbReference type="CDD" id="cd13665">
    <property type="entry name" value="PBP2_TRAP_Dctp3_4"/>
    <property type="match status" value="1"/>
</dbReference>
<evidence type="ECO:0000256" key="2">
    <source>
        <dbReference type="ARBA" id="ARBA00022729"/>
    </source>
</evidence>
<dbReference type="Proteomes" id="UP000484076">
    <property type="component" value="Unassembled WGS sequence"/>
</dbReference>
<accession>A0A8X8H3T9</accession>
<dbReference type="PROSITE" id="PS51318">
    <property type="entry name" value="TAT"/>
    <property type="match status" value="1"/>
</dbReference>
<comment type="caution">
    <text evidence="5">The sequence shown here is derived from an EMBL/GenBank/DDBJ whole genome shotgun (WGS) entry which is preliminary data.</text>
</comment>
<dbReference type="NCBIfam" id="NF037995">
    <property type="entry name" value="TRAP_S1"/>
    <property type="match status" value="1"/>
</dbReference>
<feature type="signal peptide" evidence="4">
    <location>
        <begin position="1"/>
        <end position="27"/>
    </location>
</feature>
<dbReference type="InterPro" id="IPR038404">
    <property type="entry name" value="TRAP_DctP_sf"/>
</dbReference>
<feature type="chain" id="PRO_5036479931" evidence="4">
    <location>
        <begin position="28"/>
        <end position="347"/>
    </location>
</feature>
<dbReference type="InterPro" id="IPR006311">
    <property type="entry name" value="TAT_signal"/>
</dbReference>